<keyword evidence="10" id="KW-0119">Carbohydrate metabolism</keyword>
<evidence type="ECO:0000256" key="2">
    <source>
        <dbReference type="ARBA" id="ARBA00004613"/>
    </source>
</evidence>
<evidence type="ECO:0000313" key="16">
    <source>
        <dbReference type="EMBL" id="KAK5781211.1"/>
    </source>
</evidence>
<dbReference type="PROSITE" id="PS01095">
    <property type="entry name" value="GH18_1"/>
    <property type="match status" value="1"/>
</dbReference>
<dbReference type="PANTHER" id="PTHR45708:SF49">
    <property type="entry name" value="ENDOCHITINASE"/>
    <property type="match status" value="1"/>
</dbReference>
<dbReference type="PANTHER" id="PTHR45708">
    <property type="entry name" value="ENDOCHITINASE"/>
    <property type="match status" value="1"/>
</dbReference>
<evidence type="ECO:0000256" key="11">
    <source>
        <dbReference type="ARBA" id="ARBA00023295"/>
    </source>
</evidence>
<evidence type="ECO:0000256" key="3">
    <source>
        <dbReference type="ARBA" id="ARBA00012729"/>
    </source>
</evidence>
<evidence type="ECO:0000256" key="9">
    <source>
        <dbReference type="ARBA" id="ARBA00023180"/>
    </source>
</evidence>
<dbReference type="InterPro" id="IPR001579">
    <property type="entry name" value="Glyco_hydro_18_chit_AS"/>
</dbReference>
<dbReference type="PROSITE" id="PS51910">
    <property type="entry name" value="GH18_2"/>
    <property type="match status" value="1"/>
</dbReference>
<keyword evidence="17" id="KW-1185">Reference proteome</keyword>
<evidence type="ECO:0000256" key="5">
    <source>
        <dbReference type="ARBA" id="ARBA00022669"/>
    </source>
</evidence>
<feature type="compositionally biased region" description="Low complexity" evidence="14">
    <location>
        <begin position="602"/>
        <end position="619"/>
    </location>
</feature>
<comment type="caution">
    <text evidence="16">The sequence shown here is derived from an EMBL/GenBank/DDBJ whole genome shotgun (WGS) entry which is preliminary data.</text>
</comment>
<comment type="catalytic activity">
    <reaction evidence="1">
        <text>Random endo-hydrolysis of N-acetyl-beta-D-glucosaminide (1-&gt;4)-beta-linkages in chitin and chitodextrins.</text>
        <dbReference type="EC" id="3.2.1.14"/>
    </reaction>
</comment>
<dbReference type="Pfam" id="PF00704">
    <property type="entry name" value="Glyco_hydro_18"/>
    <property type="match status" value="1"/>
</dbReference>
<dbReference type="AlphaFoldDB" id="A0AAN8A932"/>
<dbReference type="SUPFAM" id="SSF51445">
    <property type="entry name" value="(Trans)glycosidases"/>
    <property type="match status" value="1"/>
</dbReference>
<keyword evidence="5" id="KW-0147">Chitin-binding</keyword>
<protein>
    <recommendedName>
        <fullName evidence="3">chitinase</fullName>
        <ecNumber evidence="3">3.2.1.14</ecNumber>
    </recommendedName>
</protein>
<evidence type="ECO:0000256" key="8">
    <source>
        <dbReference type="ARBA" id="ARBA00023024"/>
    </source>
</evidence>
<dbReference type="CDD" id="cd02877">
    <property type="entry name" value="GH18_hevamine_XipI_class_III"/>
    <property type="match status" value="1"/>
</dbReference>
<dbReference type="Gene3D" id="3.20.20.80">
    <property type="entry name" value="Glycosidases"/>
    <property type="match status" value="1"/>
</dbReference>
<dbReference type="GO" id="GO:0008061">
    <property type="term" value="F:chitin binding"/>
    <property type="evidence" value="ECO:0007669"/>
    <property type="project" value="UniProtKB-KW"/>
</dbReference>
<dbReference type="InterPro" id="IPR050542">
    <property type="entry name" value="Glycosyl_Hydrlase18_Chitinase"/>
</dbReference>
<reference evidence="17" key="1">
    <citation type="submission" date="2023-07" db="EMBL/GenBank/DDBJ databases">
        <title>A draft genome of Kazachstania heterogenica Y-27499.</title>
        <authorList>
            <person name="Donic C."/>
            <person name="Kralova J.S."/>
            <person name="Fidel L."/>
            <person name="Ben-Dor S."/>
            <person name="Jung S."/>
        </authorList>
    </citation>
    <scope>NUCLEOTIDE SEQUENCE [LARGE SCALE GENOMIC DNA]</scope>
    <source>
        <strain evidence="17">Y27499</strain>
    </source>
</reference>
<comment type="subcellular location">
    <subcellularLocation>
        <location evidence="2">Secreted</location>
    </subcellularLocation>
</comment>
<dbReference type="GO" id="GO:0008843">
    <property type="term" value="F:endochitinase activity"/>
    <property type="evidence" value="ECO:0007669"/>
    <property type="project" value="UniProtKB-EC"/>
</dbReference>
<evidence type="ECO:0000256" key="10">
    <source>
        <dbReference type="ARBA" id="ARBA00023277"/>
    </source>
</evidence>
<feature type="region of interest" description="Disordered" evidence="14">
    <location>
        <begin position="602"/>
        <end position="623"/>
    </location>
</feature>
<dbReference type="InterPro" id="IPR017853">
    <property type="entry name" value="GH"/>
</dbReference>
<keyword evidence="12" id="KW-0624">Polysaccharide degradation</keyword>
<evidence type="ECO:0000256" key="7">
    <source>
        <dbReference type="ARBA" id="ARBA00022801"/>
    </source>
</evidence>
<dbReference type="InterPro" id="IPR001223">
    <property type="entry name" value="Glyco_hydro18_cat"/>
</dbReference>
<dbReference type="EC" id="3.2.1.14" evidence="3"/>
<dbReference type="GO" id="GO:0000272">
    <property type="term" value="P:polysaccharide catabolic process"/>
    <property type="evidence" value="ECO:0007669"/>
    <property type="project" value="UniProtKB-KW"/>
</dbReference>
<evidence type="ECO:0000256" key="12">
    <source>
        <dbReference type="ARBA" id="ARBA00023326"/>
    </source>
</evidence>
<evidence type="ECO:0000313" key="17">
    <source>
        <dbReference type="Proteomes" id="UP001306508"/>
    </source>
</evidence>
<keyword evidence="11 13" id="KW-0326">Glycosidase</keyword>
<evidence type="ECO:0000256" key="13">
    <source>
        <dbReference type="RuleBase" id="RU000489"/>
    </source>
</evidence>
<gene>
    <name evidence="16" type="ORF">RI543_001608</name>
</gene>
<proteinExistence type="predicted"/>
<dbReference type="GO" id="GO:0005576">
    <property type="term" value="C:extracellular region"/>
    <property type="evidence" value="ECO:0007669"/>
    <property type="project" value="UniProtKB-SubCell"/>
</dbReference>
<name>A0AAN8A932_9SACH</name>
<feature type="domain" description="GH18" evidence="15">
    <location>
        <begin position="25"/>
        <end position="307"/>
    </location>
</feature>
<dbReference type="InterPro" id="IPR045321">
    <property type="entry name" value="Cts1-like"/>
</dbReference>
<dbReference type="GO" id="GO:0006032">
    <property type="term" value="P:chitin catabolic process"/>
    <property type="evidence" value="ECO:0007669"/>
    <property type="project" value="UniProtKB-KW"/>
</dbReference>
<evidence type="ECO:0000256" key="1">
    <source>
        <dbReference type="ARBA" id="ARBA00000822"/>
    </source>
</evidence>
<dbReference type="Proteomes" id="UP001306508">
    <property type="component" value="Unassembled WGS sequence"/>
</dbReference>
<organism evidence="16 17">
    <name type="scientific">Arxiozyma heterogenica</name>
    <dbReference type="NCBI Taxonomy" id="278026"/>
    <lineage>
        <taxon>Eukaryota</taxon>
        <taxon>Fungi</taxon>
        <taxon>Dikarya</taxon>
        <taxon>Ascomycota</taxon>
        <taxon>Saccharomycotina</taxon>
        <taxon>Saccharomycetes</taxon>
        <taxon>Saccharomycetales</taxon>
        <taxon>Saccharomycetaceae</taxon>
        <taxon>Arxiozyma</taxon>
    </lineage>
</organism>
<sequence length="696" mass="73775">MVQDTSMKNDLQNYYVLSFDIDSRNNIAVYWGQNSEGNQQRLSEYCQSSDANIFILSFLNVFPDPMELNFANACSDTFSNNPNLLHCAEIASDIETCQSLGRKILLSLGGSSGSYGFTTDEEAESFAQTLWNTFGEGFDSASVDRPFDSALIDGFDFDIENNNPIGYSALVNKLRELFKEGSKPYYISAAPQCPYPDASVGELLTNSEVDFAFIQFYNNYCNVDKQFNWNEWENYATTMSPNPNIKLFLGLPGSPTAASSGFISSLNLLKETIDSIKGSANFGGISIWDASQAFTYEIDGKNYIENIEALLNDKISSSISSSSSSGSSSSASSSTTSFLASSSNFTSSSTTSSLASSSSFTSSSTTSSPAFSSTSSFAISSISTSSSGEVAFTLSLVMPSSTSIMLSFSNIRSTSTLAPVATTASKTTTTSKYGISSSSLSNRKTTTLLSISVPVSTLSSTVTMSTTSTASTIISTDNSISSIISHIIVAPTSTEQLSFTLTVSNGSSTTSISTPLPVSIASFQPNDVSPNVGTTTIPSSIIPFIGTFGETTSTLIPTTPTIIATTITDDSISTETSSFQRITSTLYPVSASLSTSVSTTTTASTTISTSGTPTSSNTAHEQAQQLNKLYSEGKYNGESTCTDGELACSSDGSFGICNFGSWITMECASGTTCYAYDQDGQVFTQCGFTNLKQNFI</sequence>
<dbReference type="InterPro" id="IPR005089">
    <property type="entry name" value="CBM19"/>
</dbReference>
<dbReference type="Pfam" id="PF03427">
    <property type="entry name" value="CBM_19"/>
    <property type="match status" value="1"/>
</dbReference>
<evidence type="ECO:0000256" key="6">
    <source>
        <dbReference type="ARBA" id="ARBA00022729"/>
    </source>
</evidence>
<accession>A0AAN8A932</accession>
<evidence type="ECO:0000259" key="15">
    <source>
        <dbReference type="PROSITE" id="PS51910"/>
    </source>
</evidence>
<keyword evidence="9" id="KW-0325">Glycoprotein</keyword>
<evidence type="ECO:0000256" key="4">
    <source>
        <dbReference type="ARBA" id="ARBA00022525"/>
    </source>
</evidence>
<dbReference type="FunFam" id="3.20.20.80:FF:000125">
    <property type="entry name" value="CTS1p Endochitinase"/>
    <property type="match status" value="1"/>
</dbReference>
<keyword evidence="8" id="KW-0146">Chitin degradation</keyword>
<evidence type="ECO:0000256" key="14">
    <source>
        <dbReference type="SAM" id="MobiDB-lite"/>
    </source>
</evidence>
<keyword evidence="6" id="KW-0732">Signal</keyword>
<dbReference type="EMBL" id="JAWIZZ010000038">
    <property type="protein sequence ID" value="KAK5781211.1"/>
    <property type="molecule type" value="Genomic_DNA"/>
</dbReference>
<keyword evidence="7 13" id="KW-0378">Hydrolase</keyword>
<keyword evidence="4" id="KW-0964">Secreted</keyword>